<feature type="domain" description="Carbohydrate kinase PfkB" evidence="5">
    <location>
        <begin position="6"/>
        <end position="287"/>
    </location>
</feature>
<dbReference type="CDD" id="cd01942">
    <property type="entry name" value="ribokinase_group_A"/>
    <property type="match status" value="1"/>
</dbReference>
<evidence type="ECO:0000259" key="5">
    <source>
        <dbReference type="Pfam" id="PF00294"/>
    </source>
</evidence>
<dbReference type="Gene3D" id="3.40.1190.20">
    <property type="match status" value="1"/>
</dbReference>
<dbReference type="Pfam" id="PF00294">
    <property type="entry name" value="PfkB"/>
    <property type="match status" value="1"/>
</dbReference>
<protein>
    <submittedName>
        <fullName evidence="6">PfkB domain protein</fullName>
    </submittedName>
</protein>
<evidence type="ECO:0000313" key="7">
    <source>
        <dbReference type="Proteomes" id="UP000001901"/>
    </source>
</evidence>
<dbReference type="STRING" id="572546.Arcpr_0268"/>
<name>D2RGB3_ARCPA</name>
<evidence type="ECO:0000256" key="2">
    <source>
        <dbReference type="ARBA" id="ARBA00022679"/>
    </source>
</evidence>
<dbReference type="PRINTS" id="PR00990">
    <property type="entry name" value="RIBOKINASE"/>
</dbReference>
<keyword evidence="7" id="KW-1185">Reference proteome</keyword>
<dbReference type="InterPro" id="IPR029056">
    <property type="entry name" value="Ribokinase-like"/>
</dbReference>
<sequence>MDAVGFGALNLDKVFLVSEIPKAEEESYVIDLQFSAGGSSANTIVGLAKLGLKTGFIGKVGKDKEGEFLIRDLKSYGVDTGNVIVSEGRTGCAMVFVDRDGRRAILIDPAVNDTVGFDEIDLEFVNQFKLLHLSSFVCKVSWKSFEAQKRLVEIFNGIVSFDPGSVYAKFGLEKIKPIIKHTNIFMPNEIEVKLLTGLNYKEGAEFFLKWCDIVVVKRGEEGCYIASNEGCYEVPAHKVRVVDTTGAGDAFNAGFLYGLLRGKNLEECAKLGNYLASLCIQHVGARTYLKHIDKRYLPL</sequence>
<dbReference type="HOGENOM" id="CLU_027634_6_0_2"/>
<dbReference type="InterPro" id="IPR011611">
    <property type="entry name" value="PfkB_dom"/>
</dbReference>
<dbReference type="eggNOG" id="arCOG00014">
    <property type="taxonomic scope" value="Archaea"/>
</dbReference>
<keyword evidence="2 4" id="KW-0808">Transferase</keyword>
<dbReference type="PANTHER" id="PTHR10584:SF166">
    <property type="entry name" value="RIBOKINASE"/>
    <property type="match status" value="1"/>
</dbReference>
<dbReference type="PaxDb" id="572546-Arcpr_0268"/>
<keyword evidence="3 4" id="KW-0418">Kinase</keyword>
<dbReference type="KEGG" id="apo:Arcpr_0268"/>
<dbReference type="RefSeq" id="WP_012939674.1">
    <property type="nucleotide sequence ID" value="NC_013741.1"/>
</dbReference>
<dbReference type="Proteomes" id="UP000001901">
    <property type="component" value="Chromosome"/>
</dbReference>
<dbReference type="PROSITE" id="PS00584">
    <property type="entry name" value="PFKB_KINASES_2"/>
    <property type="match status" value="1"/>
</dbReference>
<dbReference type="InterPro" id="IPR002173">
    <property type="entry name" value="Carboh/pur_kinase_PfkB_CS"/>
</dbReference>
<evidence type="ECO:0000256" key="4">
    <source>
        <dbReference type="RuleBase" id="RU003704"/>
    </source>
</evidence>
<dbReference type="GO" id="GO:0006796">
    <property type="term" value="P:phosphate-containing compound metabolic process"/>
    <property type="evidence" value="ECO:0007669"/>
    <property type="project" value="UniProtKB-ARBA"/>
</dbReference>
<dbReference type="InterPro" id="IPR002139">
    <property type="entry name" value="Ribo/fructo_kinase"/>
</dbReference>
<organism evidence="6 7">
    <name type="scientific">Archaeoglobus profundus (strain DSM 5631 / JCM 9629 / NBRC 100127 / Av18)</name>
    <dbReference type="NCBI Taxonomy" id="572546"/>
    <lineage>
        <taxon>Archaea</taxon>
        <taxon>Methanobacteriati</taxon>
        <taxon>Methanobacteriota</taxon>
        <taxon>Archaeoglobi</taxon>
        <taxon>Archaeoglobales</taxon>
        <taxon>Archaeoglobaceae</taxon>
        <taxon>Archaeoglobus</taxon>
    </lineage>
</organism>
<evidence type="ECO:0000256" key="3">
    <source>
        <dbReference type="ARBA" id="ARBA00022777"/>
    </source>
</evidence>
<dbReference type="SUPFAM" id="SSF53613">
    <property type="entry name" value="Ribokinase-like"/>
    <property type="match status" value="1"/>
</dbReference>
<evidence type="ECO:0000256" key="1">
    <source>
        <dbReference type="ARBA" id="ARBA00010688"/>
    </source>
</evidence>
<dbReference type="EMBL" id="CP001857">
    <property type="protein sequence ID" value="ADB57338.1"/>
    <property type="molecule type" value="Genomic_DNA"/>
</dbReference>
<comment type="similarity">
    <text evidence="1 4">Belongs to the carbohydrate kinase PfkB family.</text>
</comment>
<reference evidence="6 7" key="1">
    <citation type="journal article" date="2010" name="Stand. Genomic Sci.">
        <title>Complete genome sequence of Archaeoglobus profundus type strain (AV18).</title>
        <authorList>
            <person name="von Jan M."/>
            <person name="Lapidus A."/>
            <person name="Del Rio T.G."/>
            <person name="Copeland A."/>
            <person name="Tice H."/>
            <person name="Cheng J.F."/>
            <person name="Lucas S."/>
            <person name="Chen F."/>
            <person name="Nolan M."/>
            <person name="Goodwin L."/>
            <person name="Han C."/>
            <person name="Pitluck S."/>
            <person name="Liolios K."/>
            <person name="Ivanova N."/>
            <person name="Mavromatis K."/>
            <person name="Ovchinnikova G."/>
            <person name="Chertkov O."/>
            <person name="Pati A."/>
            <person name="Chen A."/>
            <person name="Palaniappan K."/>
            <person name="Land M."/>
            <person name="Hauser L."/>
            <person name="Chang Y.J."/>
            <person name="Jeffries C.D."/>
            <person name="Saunders E."/>
            <person name="Brettin T."/>
            <person name="Detter J.C."/>
            <person name="Chain P."/>
            <person name="Eichinger K."/>
            <person name="Huber H."/>
            <person name="Spring S."/>
            <person name="Rohde M."/>
            <person name="Goker M."/>
            <person name="Wirth R."/>
            <person name="Woyke T."/>
            <person name="Bristow J."/>
            <person name="Eisen J.A."/>
            <person name="Markowitz V."/>
            <person name="Hugenholtz P."/>
            <person name="Kyrpides N.C."/>
            <person name="Klenk H.P."/>
        </authorList>
    </citation>
    <scope>NUCLEOTIDE SEQUENCE [LARGE SCALE GENOMIC DNA]</scope>
    <source>
        <strain evidence="7">DSM 5631 / JCM 9629 / NBRC 100127 / Av18</strain>
    </source>
</reference>
<proteinExistence type="inferred from homology"/>
<dbReference type="GO" id="GO:0016301">
    <property type="term" value="F:kinase activity"/>
    <property type="evidence" value="ECO:0007669"/>
    <property type="project" value="UniProtKB-KW"/>
</dbReference>
<evidence type="ECO:0000313" key="6">
    <source>
        <dbReference type="EMBL" id="ADB57338.1"/>
    </source>
</evidence>
<dbReference type="AlphaFoldDB" id="D2RGB3"/>
<dbReference type="PANTHER" id="PTHR10584">
    <property type="entry name" value="SUGAR KINASE"/>
    <property type="match status" value="1"/>
</dbReference>
<accession>D2RGB3</accession>
<gene>
    <name evidence="6" type="ordered locus">Arcpr_0268</name>
</gene>
<dbReference type="GeneID" id="8738920"/>